<feature type="domain" description="Peptidase M11 gametolysin" evidence="2">
    <location>
        <begin position="195"/>
        <end position="351"/>
    </location>
</feature>
<dbReference type="Pfam" id="PF05548">
    <property type="entry name" value="Peptidase_M11"/>
    <property type="match status" value="1"/>
</dbReference>
<dbReference type="OMA" id="NECSADR"/>
<dbReference type="Proteomes" id="UP000836788">
    <property type="component" value="Chromosome 5"/>
</dbReference>
<dbReference type="EMBL" id="OU594946">
    <property type="protein sequence ID" value="CAG9290771.1"/>
    <property type="molecule type" value="Genomic_DNA"/>
</dbReference>
<accession>A0A8J9X7H3</accession>
<name>A0A8J9X7H3_PHATR</name>
<protein>
    <recommendedName>
        <fullName evidence="2">Peptidase M11 gametolysin domain-containing protein</fullName>
    </recommendedName>
</protein>
<feature type="signal peptide" evidence="1">
    <location>
        <begin position="1"/>
        <end position="18"/>
    </location>
</feature>
<feature type="chain" id="PRO_5035460296" description="Peptidase M11 gametolysin domain-containing protein" evidence="1">
    <location>
        <begin position="19"/>
        <end position="507"/>
    </location>
</feature>
<dbReference type="AlphaFoldDB" id="A0A8J9X7H3"/>
<evidence type="ECO:0000313" key="3">
    <source>
        <dbReference type="EMBL" id="CAG9290771.1"/>
    </source>
</evidence>
<proteinExistence type="predicted"/>
<sequence length="507" mass="55021">MKHGCLFLVASSLFASNSNIIAYASSVRGALASSESEMTGSSNSRRPFAANDVLTCRVTVVGTMLDINDDRSQANQDEQISCIPIVDEKELDNVFPLDLPAKVLAVHMSSIERASLYVAVKGAYVTEDQLVVSDKAAYEVFNELPGHLRRLEEQRRDLFTTGTKTLGVVRISTTDAQPMFSAAQLEDGIFGNGLKNDGVTVVSQYEECSFGKLKWGKTREGVVDIKVNQSIKSFKSASDLVTAVQKQIKAERGISTVASLGDKVLMCLPPGTGSWAASAGVGHWRAQFNNEWCLSLTGLVHELGHTMSLGHSAEDGIEYGDVSGMMGYGRRNANGPRKCFNGYNNFRLGWYSDRTMKVDPSTSPRVYKLATFVDYDKTNSKEPVLINVGDEYFLQYNRAKAFNSGTEEKQNLLTVTTDTANTSGSTNLGGFRSGETFNKVSNYQSSRKRLVVKVCDQISGNGSSPDALMVSIGLDGSACGQVQQPDDKPSFSIDKAIILTAAKTTKI</sequence>
<organism evidence="3">
    <name type="scientific">Phaeodactylum tricornutum</name>
    <name type="common">Diatom</name>
    <dbReference type="NCBI Taxonomy" id="2850"/>
    <lineage>
        <taxon>Eukaryota</taxon>
        <taxon>Sar</taxon>
        <taxon>Stramenopiles</taxon>
        <taxon>Ochrophyta</taxon>
        <taxon>Bacillariophyta</taxon>
        <taxon>Bacillariophyceae</taxon>
        <taxon>Bacillariophycidae</taxon>
        <taxon>Naviculales</taxon>
        <taxon>Phaeodactylaceae</taxon>
        <taxon>Phaeodactylum</taxon>
    </lineage>
</organism>
<dbReference type="InterPro" id="IPR008752">
    <property type="entry name" value="Peptidase_M11"/>
</dbReference>
<evidence type="ECO:0000259" key="2">
    <source>
        <dbReference type="Pfam" id="PF05548"/>
    </source>
</evidence>
<gene>
    <name evidence="3" type="ORF">PTTT1_LOCUS45843</name>
</gene>
<evidence type="ECO:0000256" key="1">
    <source>
        <dbReference type="SAM" id="SignalP"/>
    </source>
</evidence>
<reference evidence="3" key="1">
    <citation type="submission" date="2022-02" db="EMBL/GenBank/DDBJ databases">
        <authorList>
            <person name="Giguere J D."/>
        </authorList>
    </citation>
    <scope>NUCLEOTIDE SEQUENCE</scope>
    <source>
        <strain evidence="3">CCAP 1055/1</strain>
    </source>
</reference>
<keyword evidence="1" id="KW-0732">Signal</keyword>